<dbReference type="EMBL" id="CAFBNA010000036">
    <property type="protein sequence ID" value="CAB4929794.1"/>
    <property type="molecule type" value="Genomic_DNA"/>
</dbReference>
<dbReference type="AlphaFoldDB" id="A0A6J7IHI0"/>
<evidence type="ECO:0000313" key="1">
    <source>
        <dbReference type="EMBL" id="CAB4929794.1"/>
    </source>
</evidence>
<organism evidence="1">
    <name type="scientific">freshwater metagenome</name>
    <dbReference type="NCBI Taxonomy" id="449393"/>
    <lineage>
        <taxon>unclassified sequences</taxon>
        <taxon>metagenomes</taxon>
        <taxon>ecological metagenomes</taxon>
    </lineage>
</organism>
<protein>
    <submittedName>
        <fullName evidence="1">Unannotated protein</fullName>
    </submittedName>
</protein>
<proteinExistence type="predicted"/>
<accession>A0A6J7IHI0</accession>
<reference evidence="1" key="1">
    <citation type="submission" date="2020-05" db="EMBL/GenBank/DDBJ databases">
        <authorList>
            <person name="Chiriac C."/>
            <person name="Salcher M."/>
            <person name="Ghai R."/>
            <person name="Kavagutti S V."/>
        </authorList>
    </citation>
    <scope>NUCLEOTIDE SEQUENCE</scope>
</reference>
<sequence length="86" mass="9456">MTKHLTKMFTSEGMCSLFMRVVIAPHHLVDTKHVHAGVDVGRCRLTNSNEAALSEVLSCGTRRNGFTLETHFANLVAAHSVKEAVH</sequence>
<name>A0A6J7IHI0_9ZZZZ</name>
<gene>
    <name evidence="1" type="ORF">UFOPK3708_00773</name>
</gene>